<sequence>MTVPTHPTTREVVEQFLRASVDGGLADLYAPDVVIEIPFAPAGVPRRSQGREELRARFEAAAGVLRWERTDNALIHETADPEVVIVEFDIHGSLVASGRSVVMSYIMVVQVRDGLIVHSRDYGNPQSMDDYREELLSAINS</sequence>
<evidence type="ECO:0000313" key="2">
    <source>
        <dbReference type="EMBL" id="MFD1542431.1"/>
    </source>
</evidence>
<dbReference type="InterPro" id="IPR037401">
    <property type="entry name" value="SnoaL-like"/>
</dbReference>
<protein>
    <submittedName>
        <fullName evidence="2">Nuclear transport factor 2 family protein</fullName>
    </submittedName>
</protein>
<proteinExistence type="predicted"/>
<feature type="domain" description="SnoaL-like" evidence="1">
    <location>
        <begin position="16"/>
        <end position="118"/>
    </location>
</feature>
<accession>A0ABW4GJ80</accession>
<comment type="caution">
    <text evidence="2">The sequence shown here is derived from an EMBL/GenBank/DDBJ whole genome shotgun (WGS) entry which is preliminary data.</text>
</comment>
<evidence type="ECO:0000259" key="1">
    <source>
        <dbReference type="Pfam" id="PF12680"/>
    </source>
</evidence>
<organism evidence="2 3">
    <name type="scientific">Nonomuraea guangzhouensis</name>
    <dbReference type="NCBI Taxonomy" id="1291555"/>
    <lineage>
        <taxon>Bacteria</taxon>
        <taxon>Bacillati</taxon>
        <taxon>Actinomycetota</taxon>
        <taxon>Actinomycetes</taxon>
        <taxon>Streptosporangiales</taxon>
        <taxon>Streptosporangiaceae</taxon>
        <taxon>Nonomuraea</taxon>
    </lineage>
</organism>
<dbReference type="RefSeq" id="WP_219531401.1">
    <property type="nucleotide sequence ID" value="NZ_JAHKRM010000011.1"/>
</dbReference>
<keyword evidence="3" id="KW-1185">Reference proteome</keyword>
<dbReference type="Proteomes" id="UP001597097">
    <property type="component" value="Unassembled WGS sequence"/>
</dbReference>
<gene>
    <name evidence="2" type="ORF">ACFSJ0_35630</name>
</gene>
<evidence type="ECO:0000313" key="3">
    <source>
        <dbReference type="Proteomes" id="UP001597097"/>
    </source>
</evidence>
<dbReference type="EMBL" id="JBHUCM010000031">
    <property type="protein sequence ID" value="MFD1542431.1"/>
    <property type="molecule type" value="Genomic_DNA"/>
</dbReference>
<name>A0ABW4GJ80_9ACTN</name>
<reference evidence="3" key="1">
    <citation type="journal article" date="2019" name="Int. J. Syst. Evol. Microbiol.">
        <title>The Global Catalogue of Microorganisms (GCM) 10K type strain sequencing project: providing services to taxonomists for standard genome sequencing and annotation.</title>
        <authorList>
            <consortium name="The Broad Institute Genomics Platform"/>
            <consortium name="The Broad Institute Genome Sequencing Center for Infectious Disease"/>
            <person name="Wu L."/>
            <person name="Ma J."/>
        </authorList>
    </citation>
    <scope>NUCLEOTIDE SEQUENCE [LARGE SCALE GENOMIC DNA]</scope>
    <source>
        <strain evidence="3">CGMCC 1.15399</strain>
    </source>
</reference>
<dbReference type="Pfam" id="PF12680">
    <property type="entry name" value="SnoaL_2"/>
    <property type="match status" value="1"/>
</dbReference>